<dbReference type="RefSeq" id="WP_219043032.1">
    <property type="nucleotide sequence ID" value="NZ_JAHWDQ010000001.1"/>
</dbReference>
<evidence type="ECO:0000313" key="1">
    <source>
        <dbReference type="EMBL" id="MBW2940866.1"/>
    </source>
</evidence>
<protein>
    <submittedName>
        <fullName evidence="1">DUF1800 domain-containing protein</fullName>
    </submittedName>
</protein>
<dbReference type="InterPro" id="IPR014917">
    <property type="entry name" value="DUF1800"/>
</dbReference>
<accession>A0ABS6VRG6</accession>
<keyword evidence="2" id="KW-1185">Reference proteome</keyword>
<dbReference type="Proteomes" id="UP001166291">
    <property type="component" value="Unassembled WGS sequence"/>
</dbReference>
<proteinExistence type="predicted"/>
<dbReference type="Pfam" id="PF08811">
    <property type="entry name" value="DUF1800"/>
    <property type="match status" value="1"/>
</dbReference>
<dbReference type="EMBL" id="JAHWDQ010000001">
    <property type="protein sequence ID" value="MBW2940866.1"/>
    <property type="molecule type" value="Genomic_DNA"/>
</dbReference>
<organism evidence="1 2">
    <name type="scientific">Zhongshania aquimaris</name>
    <dbReference type="NCBI Taxonomy" id="2857107"/>
    <lineage>
        <taxon>Bacteria</taxon>
        <taxon>Pseudomonadati</taxon>
        <taxon>Pseudomonadota</taxon>
        <taxon>Gammaproteobacteria</taxon>
        <taxon>Cellvibrionales</taxon>
        <taxon>Spongiibacteraceae</taxon>
        <taxon>Zhongshania</taxon>
    </lineage>
</organism>
<name>A0ABS6VRG6_9GAMM</name>
<evidence type="ECO:0000313" key="2">
    <source>
        <dbReference type="Proteomes" id="UP001166291"/>
    </source>
</evidence>
<comment type="caution">
    <text evidence="1">The sequence shown here is derived from an EMBL/GenBank/DDBJ whole genome shotgun (WGS) entry which is preliminary data.</text>
</comment>
<reference evidence="1" key="1">
    <citation type="submission" date="2021-07" db="EMBL/GenBank/DDBJ databases">
        <title>Zhongshania sp. CAU 1632 isolated from seawater.</title>
        <authorList>
            <person name="Kim W."/>
        </authorList>
    </citation>
    <scope>NUCLEOTIDE SEQUENCE</scope>
    <source>
        <strain evidence="1">CAU 1632</strain>
    </source>
</reference>
<gene>
    <name evidence="1" type="ORF">KXJ70_08775</name>
</gene>
<sequence>MKVLSIEFYGVLLALLFASCYSSLSFSLTFAEARHLSLRAGFGPESELINRLLPLGKGKAITYLLQRREKDFSVPPCAQETLIPYMQFKDFDDEKLMAFRQSQNKCKNALKQAYASHLLSNDSNDVLLHRMELFWHNHFTSSLAKVPYAALMYEQHNTIHKNALGSFRVLLHSVIRDPAMIMYLDNNNNNKAKPNENLGRELLELFTLGVGNYSEKDVKEVARALTGLSIDNANFVPRFYPERHDYAKKTILGQTGYFGLDAVLEILLSKPEVAKYITRKLWLEFVSEADDKAISRLASEFYQDWNISRLIRGILMSQAFWDDAGNMTKSPLELVVGGARLLPGMVPSKSVPNLVNRMGQNIFDPPNVKGWPIGSDWINSKSYVERVKFTEQLTRGLQPKRYKKSLSFLCERGASELAASPVLVTPASAKITDIAVNGEACVDDLARVFEHPAWQLK</sequence>
<dbReference type="PROSITE" id="PS51257">
    <property type="entry name" value="PROKAR_LIPOPROTEIN"/>
    <property type="match status" value="1"/>
</dbReference>